<reference evidence="2" key="2">
    <citation type="submission" date="2020-09" db="EMBL/GenBank/DDBJ databases">
        <authorList>
            <person name="Sun Q."/>
            <person name="Zhou Y."/>
        </authorList>
    </citation>
    <scope>NUCLEOTIDE SEQUENCE</scope>
    <source>
        <strain evidence="2">CGMCC 4.7679</strain>
    </source>
</reference>
<name>A0A8H9IPM3_9PSEU</name>
<proteinExistence type="predicted"/>
<feature type="compositionally biased region" description="Polar residues" evidence="1">
    <location>
        <begin position="139"/>
        <end position="149"/>
    </location>
</feature>
<dbReference type="Proteomes" id="UP000658656">
    <property type="component" value="Unassembled WGS sequence"/>
</dbReference>
<evidence type="ECO:0000313" key="3">
    <source>
        <dbReference type="Proteomes" id="UP000658656"/>
    </source>
</evidence>
<comment type="caution">
    <text evidence="2">The sequence shown here is derived from an EMBL/GenBank/DDBJ whole genome shotgun (WGS) entry which is preliminary data.</text>
</comment>
<protein>
    <submittedName>
        <fullName evidence="2">Uncharacterized protein</fullName>
    </submittedName>
</protein>
<accession>A0A8H9IPM3</accession>
<gene>
    <name evidence="2" type="ORF">GCM10017566_16790</name>
</gene>
<keyword evidence="3" id="KW-1185">Reference proteome</keyword>
<reference evidence="2" key="1">
    <citation type="journal article" date="2014" name="Int. J. Syst. Evol. Microbiol.">
        <title>Complete genome sequence of Corynebacterium casei LMG S-19264T (=DSM 44701T), isolated from a smear-ripened cheese.</title>
        <authorList>
            <consortium name="US DOE Joint Genome Institute (JGI-PGF)"/>
            <person name="Walter F."/>
            <person name="Albersmeier A."/>
            <person name="Kalinowski J."/>
            <person name="Ruckert C."/>
        </authorList>
    </citation>
    <scope>NUCLEOTIDE SEQUENCE</scope>
    <source>
        <strain evidence="2">CGMCC 4.7679</strain>
    </source>
</reference>
<evidence type="ECO:0000256" key="1">
    <source>
        <dbReference type="SAM" id="MobiDB-lite"/>
    </source>
</evidence>
<feature type="region of interest" description="Disordered" evidence="1">
    <location>
        <begin position="110"/>
        <end position="149"/>
    </location>
</feature>
<organism evidence="2 3">
    <name type="scientific">Amycolatopsis bartoniae</name>
    <dbReference type="NCBI Taxonomy" id="941986"/>
    <lineage>
        <taxon>Bacteria</taxon>
        <taxon>Bacillati</taxon>
        <taxon>Actinomycetota</taxon>
        <taxon>Actinomycetes</taxon>
        <taxon>Pseudonocardiales</taxon>
        <taxon>Pseudonocardiaceae</taxon>
        <taxon>Amycolatopsis</taxon>
    </lineage>
</organism>
<dbReference type="AlphaFoldDB" id="A0A8H9IPM3"/>
<sequence>MTSQILLVRPLPGEGGETRRATHLVEVPKGAAPRGSLRTCCGRQFEPGELELLDGVGGMPCEACLLKVPNGDGRATADAGALSARLAELETTVEVLFRCVDRVVQVIEQRSRQSSGGFGETDGSLAERAMLNRRASEEPGQSGTDHGPA</sequence>
<evidence type="ECO:0000313" key="2">
    <source>
        <dbReference type="EMBL" id="GHF44512.1"/>
    </source>
</evidence>
<dbReference type="EMBL" id="BNAV01000002">
    <property type="protein sequence ID" value="GHF44512.1"/>
    <property type="molecule type" value="Genomic_DNA"/>
</dbReference>